<dbReference type="Proteomes" id="UP000293483">
    <property type="component" value="Unassembled WGS sequence"/>
</dbReference>
<organism evidence="1 2">
    <name type="scientific">Acinetobacter bouvetii</name>
    <dbReference type="NCBI Taxonomy" id="202951"/>
    <lineage>
        <taxon>Bacteria</taxon>
        <taxon>Pseudomonadati</taxon>
        <taxon>Pseudomonadota</taxon>
        <taxon>Gammaproteobacteria</taxon>
        <taxon>Moraxellales</taxon>
        <taxon>Moraxellaceae</taxon>
        <taxon>Acinetobacter</taxon>
    </lineage>
</organism>
<proteinExistence type="predicted"/>
<dbReference type="EMBL" id="SGSU01000015">
    <property type="protein sequence ID" value="RZG65535.1"/>
    <property type="molecule type" value="Genomic_DNA"/>
</dbReference>
<dbReference type="RefSeq" id="WP_130147091.1">
    <property type="nucleotide sequence ID" value="NZ_SGSU01000015.1"/>
</dbReference>
<name>A0A4Q7AY40_9GAMM</name>
<protein>
    <submittedName>
        <fullName evidence="1">Uncharacterized protein</fullName>
    </submittedName>
</protein>
<evidence type="ECO:0000313" key="1">
    <source>
        <dbReference type="EMBL" id="RZG65535.1"/>
    </source>
</evidence>
<evidence type="ECO:0000313" key="2">
    <source>
        <dbReference type="Proteomes" id="UP000293483"/>
    </source>
</evidence>
<reference evidence="1 2" key="1">
    <citation type="submission" date="2019-02" db="EMBL/GenBank/DDBJ databases">
        <title>The Batch Genome Submission of Acinetobacter spp. strains.</title>
        <authorList>
            <person name="Qin J."/>
            <person name="Hu Y."/>
            <person name="Ye H."/>
            <person name="Wei L."/>
            <person name="Feng Y."/>
            <person name="Zong Z."/>
        </authorList>
    </citation>
    <scope>NUCLEOTIDE SEQUENCE [LARGE SCALE GENOMIC DNA]</scope>
    <source>
        <strain evidence="1 2">WCHABo060081</strain>
    </source>
</reference>
<dbReference type="AlphaFoldDB" id="A0A4Q7AY40"/>
<gene>
    <name evidence="1" type="ORF">EXE25_13355</name>
</gene>
<comment type="caution">
    <text evidence="1">The sequence shown here is derived from an EMBL/GenBank/DDBJ whole genome shotgun (WGS) entry which is preliminary data.</text>
</comment>
<sequence>MEHIYKFSYDSRNDAISSLAKYYSVTYNNLESKLTEVFQYIDQLKDENLFEDYASNGLMLYQISCMLNSNLSDIEGAKIRISFYHRCSTNGTLEWFKEGLLNNVDGIEAFIRKIEKLEPEIKKINLNLESIKAMSRKKEWDTEKSELVGIHGFYRLRDAKDKTNSGFDIPEILDDYKIYHQIKEKLESTLKSSVVKFYVDRELSEVHGILREYWEFLWNDESIGYAGIDVGKGKTIPFENIERLDDIESL</sequence>
<accession>A0A4Q7AY40</accession>